<dbReference type="InterPro" id="IPR020841">
    <property type="entry name" value="PKS_Beta-ketoAc_synthase_dom"/>
</dbReference>
<evidence type="ECO:0000256" key="9">
    <source>
        <dbReference type="ARBA" id="ARBA00023160"/>
    </source>
</evidence>
<dbReference type="GO" id="GO:0006633">
    <property type="term" value="P:fatty acid biosynthetic process"/>
    <property type="evidence" value="ECO:0007669"/>
    <property type="project" value="UniProtKB-UniRule"/>
</dbReference>
<protein>
    <recommendedName>
        <fullName evidence="4 14">3-oxoacyl-[acyl-carrier-protein] synthase 2</fullName>
        <ecNumber evidence="3 14">2.3.1.179</ecNumber>
    </recommendedName>
</protein>
<organism evidence="18 19">
    <name type="scientific">Eubacterium maltosivorans</name>
    <dbReference type="NCBI Taxonomy" id="2041044"/>
    <lineage>
        <taxon>Bacteria</taxon>
        <taxon>Bacillati</taxon>
        <taxon>Bacillota</taxon>
        <taxon>Clostridia</taxon>
        <taxon>Eubacteriales</taxon>
        <taxon>Eubacteriaceae</taxon>
        <taxon>Eubacterium</taxon>
    </lineage>
</organism>
<evidence type="ECO:0000256" key="5">
    <source>
        <dbReference type="ARBA" id="ARBA00022516"/>
    </source>
</evidence>
<evidence type="ECO:0000256" key="14">
    <source>
        <dbReference type="PIRNR" id="PIRNR000447"/>
    </source>
</evidence>
<keyword evidence="10 14" id="KW-0012">Acyltransferase</keyword>
<keyword evidence="7" id="KW-0276">Fatty acid metabolism</keyword>
<dbReference type="PROSITE" id="PS52004">
    <property type="entry name" value="KS3_2"/>
    <property type="match status" value="1"/>
</dbReference>
<keyword evidence="9 14" id="KW-0275">Fatty acid biosynthesis</keyword>
<evidence type="ECO:0000256" key="7">
    <source>
        <dbReference type="ARBA" id="ARBA00022832"/>
    </source>
</evidence>
<dbReference type="EC" id="2.3.1.179" evidence="3 14"/>
<name>A0A4P9C408_EUBML</name>
<reference evidence="18 19" key="1">
    <citation type="submission" date="2018-05" db="EMBL/GenBank/DDBJ databases">
        <title>Genome comparison of Eubacterium sp.</title>
        <authorList>
            <person name="Feng Y."/>
            <person name="Sanchez-Andrea I."/>
            <person name="Stams A.J.M."/>
            <person name="De Vos W.M."/>
        </authorList>
    </citation>
    <scope>NUCLEOTIDE SEQUENCE [LARGE SCALE GENOMIC DNA]</scope>
    <source>
        <strain evidence="18 19">YI</strain>
    </source>
</reference>
<dbReference type="CDD" id="cd00834">
    <property type="entry name" value="KAS_I_II"/>
    <property type="match status" value="1"/>
</dbReference>
<evidence type="ECO:0000256" key="16">
    <source>
        <dbReference type="RuleBase" id="RU003694"/>
    </source>
</evidence>
<dbReference type="SMART" id="SM00825">
    <property type="entry name" value="PKS_KS"/>
    <property type="match status" value="1"/>
</dbReference>
<gene>
    <name evidence="18" type="primary">fabF</name>
    <name evidence="18" type="ORF">CPZ25_001360</name>
</gene>
<dbReference type="InterPro" id="IPR016039">
    <property type="entry name" value="Thiolase-like"/>
</dbReference>
<dbReference type="EMBL" id="CP029487">
    <property type="protein sequence ID" value="QCT70010.1"/>
    <property type="molecule type" value="Genomic_DNA"/>
</dbReference>
<keyword evidence="6 14" id="KW-0808">Transferase</keyword>
<evidence type="ECO:0000256" key="2">
    <source>
        <dbReference type="ARBA" id="ARBA00008467"/>
    </source>
</evidence>
<evidence type="ECO:0000256" key="12">
    <source>
        <dbReference type="ARBA" id="ARBA00047318"/>
    </source>
</evidence>
<dbReference type="SUPFAM" id="SSF53901">
    <property type="entry name" value="Thiolase-like"/>
    <property type="match status" value="2"/>
</dbReference>
<keyword evidence="8" id="KW-0443">Lipid metabolism</keyword>
<dbReference type="GO" id="GO:0004315">
    <property type="term" value="F:3-oxoacyl-[acyl-carrier-protein] synthase activity"/>
    <property type="evidence" value="ECO:0007669"/>
    <property type="project" value="UniProtKB-UniRule"/>
</dbReference>
<evidence type="ECO:0000256" key="15">
    <source>
        <dbReference type="PIRSR" id="PIRSR000447-1"/>
    </source>
</evidence>
<evidence type="ECO:0000256" key="1">
    <source>
        <dbReference type="ARBA" id="ARBA00005194"/>
    </source>
</evidence>
<dbReference type="PIRSF" id="PIRSF000447">
    <property type="entry name" value="KAS_II"/>
    <property type="match status" value="1"/>
</dbReference>
<dbReference type="GO" id="GO:0005829">
    <property type="term" value="C:cytosol"/>
    <property type="evidence" value="ECO:0007669"/>
    <property type="project" value="TreeGrafter"/>
</dbReference>
<comment type="pathway">
    <text evidence="1 14">Lipid metabolism; fatty acid biosynthesis.</text>
</comment>
<dbReference type="RefSeq" id="WP_096919433.1">
    <property type="nucleotide sequence ID" value="NZ_CABJDW020000009.1"/>
</dbReference>
<evidence type="ECO:0000256" key="8">
    <source>
        <dbReference type="ARBA" id="ARBA00023098"/>
    </source>
</evidence>
<feature type="active site" description="For beta-ketoacyl synthase activity" evidence="15">
    <location>
        <position position="162"/>
    </location>
</feature>
<evidence type="ECO:0000259" key="17">
    <source>
        <dbReference type="PROSITE" id="PS52004"/>
    </source>
</evidence>
<dbReference type="Pfam" id="PF00109">
    <property type="entry name" value="ketoacyl-synt"/>
    <property type="match status" value="1"/>
</dbReference>
<dbReference type="PANTHER" id="PTHR11712:SF336">
    <property type="entry name" value="3-OXOACYL-[ACYL-CARRIER-PROTEIN] SYNTHASE, MITOCHONDRIAL"/>
    <property type="match status" value="1"/>
</dbReference>
<dbReference type="Pfam" id="PF02801">
    <property type="entry name" value="Ketoacyl-synt_C"/>
    <property type="match status" value="1"/>
</dbReference>
<comment type="function">
    <text evidence="11 14">Involved in the type II fatty acid elongation cycle. Catalyzes the elongation of a wide range of acyl-ACP by the addition of two carbons from malonyl-ACP to an acyl acceptor. Can efficiently catalyze the conversion of palmitoleoyl-ACP (cis-hexadec-9-enoyl-ACP) to cis-vaccenoyl-ACP (cis-octadec-11-enoyl-ACP), an essential step in the thermal regulation of fatty acid composition.</text>
</comment>
<sequence length="411" mass="43541">MRRVVITGLGIVCPIGNTLDETWESVKANRCGVGEITAFDTSDYKVKLAAEVKDLDTEQYFSKREMKFNERFTQFARIAAKQAYADAGLEDADIERDRFGVIVGSGVGGLRKIEESTETLNSRGPGRVSPFFIPMAIVNLAPGNIAIDLQAKGICSSSVTACASGTNSIGEAFHRIRFGYEDVIAAGGSESTITPLGIAGFQSMRALYSGNDPKRASIPFDKERSGFVMGEGAGILMLEELEHAKARGAKIYAEVVGYGASCDAHHITAPLEDGSGAVKSMENALKDGALKVSDVDYINAHGTSTALNDKGETAAVKALFGACAKELMISSTKSMTGHLLGGSGAVEAVITVKALQDGFVPATLNYQVPDPECDLNVVPNEGVKKDIRCAISNSFGFGGHNATLAFSKWED</sequence>
<evidence type="ECO:0000313" key="18">
    <source>
        <dbReference type="EMBL" id="QCT70010.1"/>
    </source>
</evidence>
<evidence type="ECO:0000256" key="13">
    <source>
        <dbReference type="ARBA" id="ARBA00047659"/>
    </source>
</evidence>
<dbReference type="AlphaFoldDB" id="A0A4P9C408"/>
<feature type="domain" description="Ketosynthase family 3 (KS3)" evidence="17">
    <location>
        <begin position="1"/>
        <end position="408"/>
    </location>
</feature>
<proteinExistence type="inferred from homology"/>
<comment type="catalytic activity">
    <reaction evidence="13 14">
        <text>a fatty acyl-[ACP] + malonyl-[ACP] + H(+) = a 3-oxoacyl-[ACP] + holo-[ACP] + CO2</text>
        <dbReference type="Rhea" id="RHEA:22836"/>
        <dbReference type="Rhea" id="RHEA-COMP:9623"/>
        <dbReference type="Rhea" id="RHEA-COMP:9685"/>
        <dbReference type="Rhea" id="RHEA-COMP:9916"/>
        <dbReference type="Rhea" id="RHEA-COMP:14125"/>
        <dbReference type="ChEBI" id="CHEBI:15378"/>
        <dbReference type="ChEBI" id="CHEBI:16526"/>
        <dbReference type="ChEBI" id="CHEBI:64479"/>
        <dbReference type="ChEBI" id="CHEBI:78449"/>
        <dbReference type="ChEBI" id="CHEBI:78776"/>
        <dbReference type="ChEBI" id="CHEBI:138651"/>
    </reaction>
</comment>
<dbReference type="NCBIfam" id="TIGR03150">
    <property type="entry name" value="fabF"/>
    <property type="match status" value="1"/>
</dbReference>
<keyword evidence="5 14" id="KW-0444">Lipid biosynthesis</keyword>
<dbReference type="InterPro" id="IPR014031">
    <property type="entry name" value="Ketoacyl_synth_C"/>
</dbReference>
<evidence type="ECO:0000256" key="10">
    <source>
        <dbReference type="ARBA" id="ARBA00023315"/>
    </source>
</evidence>
<keyword evidence="19" id="KW-1185">Reference proteome</keyword>
<dbReference type="InterPro" id="IPR000794">
    <property type="entry name" value="Beta-ketoacyl_synthase"/>
</dbReference>
<dbReference type="Proteomes" id="UP000218387">
    <property type="component" value="Chromosome"/>
</dbReference>
<evidence type="ECO:0000256" key="3">
    <source>
        <dbReference type="ARBA" id="ARBA00012356"/>
    </source>
</evidence>
<evidence type="ECO:0000256" key="11">
    <source>
        <dbReference type="ARBA" id="ARBA00024006"/>
    </source>
</evidence>
<dbReference type="PANTHER" id="PTHR11712">
    <property type="entry name" value="POLYKETIDE SYNTHASE-RELATED"/>
    <property type="match status" value="1"/>
</dbReference>
<dbReference type="InterPro" id="IPR014030">
    <property type="entry name" value="Ketoacyl_synth_N"/>
</dbReference>
<comment type="similarity">
    <text evidence="2 14 16">Belongs to the thiolase-like superfamily. Beta-ketoacyl-ACP synthases family.</text>
</comment>
<comment type="catalytic activity">
    <reaction evidence="12 14">
        <text>(9Z)-hexadecenoyl-[ACP] + malonyl-[ACP] + H(+) = 3-oxo-(11Z)-octadecenoyl-[ACP] + holo-[ACP] + CO2</text>
        <dbReference type="Rhea" id="RHEA:55040"/>
        <dbReference type="Rhea" id="RHEA-COMP:9623"/>
        <dbReference type="Rhea" id="RHEA-COMP:9685"/>
        <dbReference type="Rhea" id="RHEA-COMP:10800"/>
        <dbReference type="Rhea" id="RHEA-COMP:14074"/>
        <dbReference type="ChEBI" id="CHEBI:15378"/>
        <dbReference type="ChEBI" id="CHEBI:16526"/>
        <dbReference type="ChEBI" id="CHEBI:64479"/>
        <dbReference type="ChEBI" id="CHEBI:78449"/>
        <dbReference type="ChEBI" id="CHEBI:83989"/>
        <dbReference type="ChEBI" id="CHEBI:138538"/>
        <dbReference type="EC" id="2.3.1.179"/>
    </reaction>
</comment>
<dbReference type="InterPro" id="IPR017568">
    <property type="entry name" value="3-oxoacyl-ACP_synth-2"/>
</dbReference>
<evidence type="ECO:0000313" key="19">
    <source>
        <dbReference type="Proteomes" id="UP000218387"/>
    </source>
</evidence>
<evidence type="ECO:0000256" key="4">
    <source>
        <dbReference type="ARBA" id="ARBA00014657"/>
    </source>
</evidence>
<dbReference type="Gene3D" id="3.40.47.10">
    <property type="match status" value="2"/>
</dbReference>
<dbReference type="NCBIfam" id="NF005589">
    <property type="entry name" value="PRK07314.1"/>
    <property type="match status" value="1"/>
</dbReference>
<dbReference type="KEGG" id="emt:CPZ25_001360"/>
<dbReference type="UniPathway" id="UPA00094"/>
<accession>A0A4P9C408</accession>
<evidence type="ECO:0000256" key="6">
    <source>
        <dbReference type="ARBA" id="ARBA00022679"/>
    </source>
</evidence>
<dbReference type="FunFam" id="3.40.47.10:FF:000009">
    <property type="entry name" value="3-oxoacyl-[acyl-carrier-protein] synthase 2"/>
    <property type="match status" value="1"/>
</dbReference>